<dbReference type="InterPro" id="IPR056948">
    <property type="entry name" value="PNGaseA_N"/>
</dbReference>
<keyword evidence="2" id="KW-1133">Transmembrane helix</keyword>
<dbReference type="AlphaFoldDB" id="A0A0C7N9D5"/>
<feature type="compositionally biased region" description="Basic and acidic residues" evidence="1">
    <location>
        <begin position="33"/>
        <end position="44"/>
    </location>
</feature>
<organism evidence="4 5">
    <name type="scientific">Lachancea lanzarotensis</name>
    <dbReference type="NCBI Taxonomy" id="1245769"/>
    <lineage>
        <taxon>Eukaryota</taxon>
        <taxon>Fungi</taxon>
        <taxon>Dikarya</taxon>
        <taxon>Ascomycota</taxon>
        <taxon>Saccharomycotina</taxon>
        <taxon>Saccharomycetes</taxon>
        <taxon>Saccharomycetales</taxon>
        <taxon>Saccharomycetaceae</taxon>
        <taxon>Lachancea</taxon>
    </lineage>
</organism>
<evidence type="ECO:0000313" key="4">
    <source>
        <dbReference type="EMBL" id="CEP64493.1"/>
    </source>
</evidence>
<keyword evidence="2" id="KW-0472">Membrane</keyword>
<dbReference type="Pfam" id="PF12222">
    <property type="entry name" value="PNGaseA"/>
    <property type="match status" value="1"/>
</dbReference>
<dbReference type="PANTHER" id="PTHR31104">
    <property type="entry name" value="PEPTIDE-N4-(N-ACETYL-BETA-GLUCOSAMINYL)ASPARAGINE AMIDASE A PROTEIN"/>
    <property type="match status" value="1"/>
</dbReference>
<feature type="transmembrane region" description="Helical" evidence="2">
    <location>
        <begin position="51"/>
        <end position="71"/>
    </location>
</feature>
<dbReference type="InterPro" id="IPR021102">
    <property type="entry name" value="PNGase_A"/>
</dbReference>
<dbReference type="RefSeq" id="XP_022630700.1">
    <property type="nucleotide sequence ID" value="XM_022775339.1"/>
</dbReference>
<evidence type="ECO:0000313" key="5">
    <source>
        <dbReference type="Proteomes" id="UP000054304"/>
    </source>
</evidence>
<dbReference type="Proteomes" id="UP000054304">
    <property type="component" value="Unassembled WGS sequence"/>
</dbReference>
<dbReference type="GeneID" id="34688046"/>
<evidence type="ECO:0000259" key="3">
    <source>
        <dbReference type="Pfam" id="PF12222"/>
    </source>
</evidence>
<sequence>MGTKGVEMSIWNSLSRCEKRNDMASFPSGSKPEAFDYEKQDSKKPKAHKGVTHRNAFIVIMLLLVSLWLHFNSDKSMHKICGHKITKFLNAYSSPSQVQESFEITVEQLPEEPPVFSQQLLQHSFGDSWGKPFTTSFSPYTEKDYDSIVLELTTNVSGRQYDRLLHVFIGDVNVWRSSTVRPWGNKTIVSHSIKDISPYKSLFQDEKLNVTLQLDNLVTNKLPGTFNVTLNLYYYAKKDQGVSRNTDTLRGKLLEIFTAPANLITPLVTRFSRTPLFYYPLASKENPRWSRGLPEIDSNPNISRAVVEIFASGNAAEEAWYTNVLDKYITKFRGSGHELLGHGPFRAINVFLTNSESEILIDTVIPTPVIFPGFLPPLWQPCVGMNAFNMKSFKVELTPFLSLFETGTWELQLEVVSSLSSSFKDTVGENWIISGNIHVWTGNEHINGSKFLNATALKPSFETSVNDNFSDELRQMVFAKNGVLISSMITIGNTDYEMRGLTESSLMSNQTYLNGADDERAVVDLFTKRSIVISKDGKDLFQLSDETGWIFDAEVDIISQKKSSLTYSGTVSRDLTRYVGLHEIGQDGSTDVLLFLHGSQSGNATYLSSPDKTEGSGDSLHSVQFKHGWPFENSFNRTVAVKNNVVVSDVIN</sequence>
<dbReference type="OrthoDB" id="1612078at2759"/>
<feature type="region of interest" description="Disordered" evidence="1">
    <location>
        <begin position="22"/>
        <end position="48"/>
    </location>
</feature>
<reference evidence="4 5" key="1">
    <citation type="submission" date="2014-12" db="EMBL/GenBank/DDBJ databases">
        <authorList>
            <person name="Neuveglise Cecile"/>
        </authorList>
    </citation>
    <scope>NUCLEOTIDE SEQUENCE [LARGE SCALE GENOMIC DNA]</scope>
    <source>
        <strain evidence="4 5">CBS 12615</strain>
    </source>
</reference>
<name>A0A0C7N9D5_9SACH</name>
<dbReference type="EMBL" id="LN736370">
    <property type="protein sequence ID" value="CEP64493.1"/>
    <property type="molecule type" value="Genomic_DNA"/>
</dbReference>
<accession>A0A0C7N9D5</accession>
<keyword evidence="5" id="KW-1185">Reference proteome</keyword>
<feature type="domain" description="Peptide N-acetyl-beta-D-glucosaminyl asparaginase amidase A N-terminal" evidence="3">
    <location>
        <begin position="117"/>
        <end position="445"/>
    </location>
</feature>
<dbReference type="HOGENOM" id="CLU_008372_1_0_1"/>
<proteinExistence type="predicted"/>
<evidence type="ECO:0000256" key="2">
    <source>
        <dbReference type="SAM" id="Phobius"/>
    </source>
</evidence>
<gene>
    <name evidence="4" type="ORF">LALA0_S11e05402g</name>
</gene>
<keyword evidence="2" id="KW-0812">Transmembrane</keyword>
<evidence type="ECO:0000256" key="1">
    <source>
        <dbReference type="SAM" id="MobiDB-lite"/>
    </source>
</evidence>
<protein>
    <submittedName>
        <fullName evidence="4">LALA0S11e05402g1_1</fullName>
    </submittedName>
</protein>